<feature type="signal peptide" evidence="1">
    <location>
        <begin position="1"/>
        <end position="21"/>
    </location>
</feature>
<sequence>MKKVLSVFLLFAVFTSCISTKSTIRNIDDSIPGPGLNGKYDSFIITKNATDKKYGYDEDYPINVGFTSLEDGTRNQVRFLNALAGPNGEKIKFELKDSCCPFPTKKTEMGAGMIDIYEITWEGQAKPILLYINKFEKGELMIPLGFTARK</sequence>
<accession>A0A4Z0L9R9</accession>
<comment type="caution">
    <text evidence="2">The sequence shown here is derived from an EMBL/GenBank/DDBJ whole genome shotgun (WGS) entry which is preliminary data.</text>
</comment>
<feature type="chain" id="PRO_5021288193" evidence="1">
    <location>
        <begin position="22"/>
        <end position="150"/>
    </location>
</feature>
<dbReference type="PROSITE" id="PS51257">
    <property type="entry name" value="PROKAR_LIPOPROTEIN"/>
    <property type="match status" value="1"/>
</dbReference>
<dbReference type="OrthoDB" id="5522619at2"/>
<reference evidence="2 3" key="1">
    <citation type="submission" date="2019-04" db="EMBL/GenBank/DDBJ databases">
        <title>Flavobacterium sp. strain DS2-A Genome sequencing and assembly.</title>
        <authorList>
            <person name="Kim I."/>
        </authorList>
    </citation>
    <scope>NUCLEOTIDE SEQUENCE [LARGE SCALE GENOMIC DNA]</scope>
    <source>
        <strain evidence="2 3">DS2-A</strain>
    </source>
</reference>
<evidence type="ECO:0000313" key="2">
    <source>
        <dbReference type="EMBL" id="TGD59049.1"/>
    </source>
</evidence>
<evidence type="ECO:0000313" key="3">
    <source>
        <dbReference type="Proteomes" id="UP000297407"/>
    </source>
</evidence>
<dbReference type="EMBL" id="SRLH01000002">
    <property type="protein sequence ID" value="TGD59049.1"/>
    <property type="molecule type" value="Genomic_DNA"/>
</dbReference>
<keyword evidence="3" id="KW-1185">Reference proteome</keyword>
<gene>
    <name evidence="2" type="ORF">E4635_04140</name>
</gene>
<dbReference type="Proteomes" id="UP000297407">
    <property type="component" value="Unassembled WGS sequence"/>
</dbReference>
<evidence type="ECO:0000256" key="1">
    <source>
        <dbReference type="SAM" id="SignalP"/>
    </source>
</evidence>
<name>A0A4Z0L9R9_9FLAO</name>
<proteinExistence type="predicted"/>
<dbReference type="RefSeq" id="WP_135525359.1">
    <property type="nucleotide sequence ID" value="NZ_SRLH01000002.1"/>
</dbReference>
<keyword evidence="1" id="KW-0732">Signal</keyword>
<protein>
    <submittedName>
        <fullName evidence="2">2-dehydro-3-deoxyphosphooctonate aldolase</fullName>
    </submittedName>
</protein>
<organism evidence="2 3">
    <name type="scientific">Flavobacterium humi</name>
    <dbReference type="NCBI Taxonomy" id="2562683"/>
    <lineage>
        <taxon>Bacteria</taxon>
        <taxon>Pseudomonadati</taxon>
        <taxon>Bacteroidota</taxon>
        <taxon>Flavobacteriia</taxon>
        <taxon>Flavobacteriales</taxon>
        <taxon>Flavobacteriaceae</taxon>
        <taxon>Flavobacterium</taxon>
    </lineage>
</organism>
<dbReference type="AlphaFoldDB" id="A0A4Z0L9R9"/>